<dbReference type="InterPro" id="IPR016920">
    <property type="entry name" value="UCP029477"/>
</dbReference>
<dbReference type="EMBL" id="WPIK01000009">
    <property type="protein sequence ID" value="MVN22196.1"/>
    <property type="molecule type" value="Genomic_DNA"/>
</dbReference>
<dbReference type="NCBIfam" id="TIGR02284">
    <property type="entry name" value="PA2169 family four-helix-bundle protein"/>
    <property type="match status" value="1"/>
</dbReference>
<dbReference type="AlphaFoldDB" id="A0A7K1SY02"/>
<organism evidence="2 3">
    <name type="scientific">Mucilaginibacter arboris</name>
    <dbReference type="NCBI Taxonomy" id="2682090"/>
    <lineage>
        <taxon>Bacteria</taxon>
        <taxon>Pseudomonadati</taxon>
        <taxon>Bacteroidota</taxon>
        <taxon>Sphingobacteriia</taxon>
        <taxon>Sphingobacteriales</taxon>
        <taxon>Sphingobacteriaceae</taxon>
        <taxon>Mucilaginibacter</taxon>
    </lineage>
</organism>
<protein>
    <submittedName>
        <fullName evidence="2">PA2169 family four-helix-bundle protein</fullName>
    </submittedName>
</protein>
<dbReference type="PIRSF" id="PIRSF029477">
    <property type="entry name" value="UCP029477"/>
    <property type="match status" value="1"/>
</dbReference>
<comment type="caution">
    <text evidence="2">The sequence shown here is derived from an EMBL/GenBank/DDBJ whole genome shotgun (WGS) entry which is preliminary data.</text>
</comment>
<dbReference type="Gene3D" id="1.20.1260.10">
    <property type="match status" value="1"/>
</dbReference>
<dbReference type="InterPro" id="IPR012347">
    <property type="entry name" value="Ferritin-like"/>
</dbReference>
<name>A0A7K1SY02_9SPHI</name>
<proteinExistence type="predicted"/>
<accession>A0A7K1SY02</accession>
<keyword evidence="3" id="KW-1185">Reference proteome</keyword>
<dbReference type="Proteomes" id="UP000462014">
    <property type="component" value="Unassembled WGS sequence"/>
</dbReference>
<dbReference type="RefSeq" id="WP_157567199.1">
    <property type="nucleotide sequence ID" value="NZ_WPIK01000009.1"/>
</dbReference>
<evidence type="ECO:0000313" key="3">
    <source>
        <dbReference type="Proteomes" id="UP000462014"/>
    </source>
</evidence>
<dbReference type="InterPro" id="IPR019052">
    <property type="entry name" value="DUF2383"/>
</dbReference>
<dbReference type="Pfam" id="PF09537">
    <property type="entry name" value="DUF2383"/>
    <property type="match status" value="1"/>
</dbReference>
<gene>
    <name evidence="2" type="ORF">GO621_11700</name>
</gene>
<evidence type="ECO:0000259" key="1">
    <source>
        <dbReference type="Pfam" id="PF09537"/>
    </source>
</evidence>
<reference evidence="2 3" key="1">
    <citation type="submission" date="2019-12" db="EMBL/GenBank/DDBJ databases">
        <title>Mucilaginibacter sp. HMF7410 genome sequencing and assembly.</title>
        <authorList>
            <person name="Kang H."/>
            <person name="Cha I."/>
            <person name="Kim H."/>
            <person name="Joh K."/>
        </authorList>
    </citation>
    <scope>NUCLEOTIDE SEQUENCE [LARGE SCALE GENOMIC DNA]</scope>
    <source>
        <strain evidence="2 3">HMF7410</strain>
    </source>
</reference>
<evidence type="ECO:0000313" key="2">
    <source>
        <dbReference type="EMBL" id="MVN22196.1"/>
    </source>
</evidence>
<sequence>MIQNEATIEVLNDLIEINNDRIAGYDKAIKESTGENADLKELFEHMVHESHECKMALATEVLVLKGEAAEGTTNSGKIYRAWMDVKATFTGHDRHSILANCEKGEDAAQSAYKSALAEEDLPKYLHDMIAEQQAKLKFSHDKIKMLRDMQS</sequence>
<feature type="domain" description="DUF2383" evidence="1">
    <location>
        <begin position="7"/>
        <end position="117"/>
    </location>
</feature>
<dbReference type="InterPro" id="IPR011971">
    <property type="entry name" value="CHP02284"/>
</dbReference>